<evidence type="ECO:0000256" key="4">
    <source>
        <dbReference type="ARBA" id="ARBA00022989"/>
    </source>
</evidence>
<dbReference type="PANTHER" id="PTHR30572">
    <property type="entry name" value="MEMBRANE COMPONENT OF TRANSPORTER-RELATED"/>
    <property type="match status" value="1"/>
</dbReference>
<keyword evidence="3 7" id="KW-0812">Transmembrane</keyword>
<feature type="transmembrane region" description="Helical" evidence="7">
    <location>
        <begin position="521"/>
        <end position="541"/>
    </location>
</feature>
<comment type="similarity">
    <text evidence="6">Belongs to the ABC-4 integral membrane protein family.</text>
</comment>
<evidence type="ECO:0000313" key="11">
    <source>
        <dbReference type="Proteomes" id="UP001161325"/>
    </source>
</evidence>
<keyword evidence="11" id="KW-1185">Reference proteome</keyword>
<comment type="subcellular location">
    <subcellularLocation>
        <location evidence="1">Cell membrane</location>
        <topology evidence="1">Multi-pass membrane protein</topology>
    </subcellularLocation>
</comment>
<evidence type="ECO:0000259" key="8">
    <source>
        <dbReference type="Pfam" id="PF02687"/>
    </source>
</evidence>
<dbReference type="Proteomes" id="UP001161325">
    <property type="component" value="Unassembled WGS sequence"/>
</dbReference>
<evidence type="ECO:0000256" key="6">
    <source>
        <dbReference type="ARBA" id="ARBA00038076"/>
    </source>
</evidence>
<keyword evidence="5 7" id="KW-0472">Membrane</keyword>
<evidence type="ECO:0000256" key="7">
    <source>
        <dbReference type="SAM" id="Phobius"/>
    </source>
</evidence>
<dbReference type="InterPro" id="IPR025857">
    <property type="entry name" value="MacB_PCD"/>
</dbReference>
<evidence type="ECO:0000256" key="3">
    <source>
        <dbReference type="ARBA" id="ARBA00022692"/>
    </source>
</evidence>
<keyword evidence="2" id="KW-1003">Cell membrane</keyword>
<dbReference type="RefSeq" id="WP_284352743.1">
    <property type="nucleotide sequence ID" value="NZ_BRXS01000009.1"/>
</dbReference>
<feature type="domain" description="ABC3 transporter permease C-terminal" evidence="8">
    <location>
        <begin position="369"/>
        <end position="495"/>
    </location>
</feature>
<feature type="transmembrane region" description="Helical" evidence="7">
    <location>
        <begin position="362"/>
        <end position="386"/>
    </location>
</feature>
<dbReference type="InterPro" id="IPR003838">
    <property type="entry name" value="ABC3_permease_C"/>
</dbReference>
<dbReference type="Pfam" id="PF12704">
    <property type="entry name" value="MacB_PCD"/>
    <property type="match status" value="2"/>
</dbReference>
<protein>
    <recommendedName>
        <fullName evidence="12">Macrolide export ATP-binding/permease protein MacB</fullName>
    </recommendedName>
</protein>
<keyword evidence="4 7" id="KW-1133">Transmembrane helix</keyword>
<feature type="domain" description="MacB-like periplasmic core" evidence="9">
    <location>
        <begin position="101"/>
        <end position="323"/>
    </location>
</feature>
<feature type="domain" description="ABC3 transporter permease C-terminal" evidence="8">
    <location>
        <begin position="787"/>
        <end position="897"/>
    </location>
</feature>
<dbReference type="NCBIfam" id="TIGR03434">
    <property type="entry name" value="ADOP"/>
    <property type="match status" value="1"/>
</dbReference>
<feature type="domain" description="MacB-like periplasmic core" evidence="9">
    <location>
        <begin position="618"/>
        <end position="738"/>
    </location>
</feature>
<dbReference type="InterPro" id="IPR017800">
    <property type="entry name" value="ADOP"/>
</dbReference>
<reference evidence="10" key="1">
    <citation type="submission" date="2022-08" db="EMBL/GenBank/DDBJ databases">
        <title>Draft genome sequencing of Roseisolibacter agri AW1220.</title>
        <authorList>
            <person name="Tobiishi Y."/>
            <person name="Tonouchi A."/>
        </authorList>
    </citation>
    <scope>NUCLEOTIDE SEQUENCE</scope>
    <source>
        <strain evidence="10">AW1220</strain>
    </source>
</reference>
<comment type="caution">
    <text evidence="10">The sequence shown here is derived from an EMBL/GenBank/DDBJ whole genome shotgun (WGS) entry which is preliminary data.</text>
</comment>
<dbReference type="NCBIfam" id="NF038403">
    <property type="entry name" value="perm_prefix_1"/>
    <property type="match status" value="1"/>
</dbReference>
<feature type="transmembrane region" description="Helical" evidence="7">
    <location>
        <begin position="418"/>
        <end position="442"/>
    </location>
</feature>
<evidence type="ECO:0000256" key="1">
    <source>
        <dbReference type="ARBA" id="ARBA00004651"/>
    </source>
</evidence>
<evidence type="ECO:0000256" key="5">
    <source>
        <dbReference type="ARBA" id="ARBA00023136"/>
    </source>
</evidence>
<evidence type="ECO:0000256" key="2">
    <source>
        <dbReference type="ARBA" id="ARBA00022475"/>
    </source>
</evidence>
<dbReference type="PANTHER" id="PTHR30572:SF4">
    <property type="entry name" value="ABC TRANSPORTER PERMEASE YTRF"/>
    <property type="match status" value="1"/>
</dbReference>
<dbReference type="InterPro" id="IPR047928">
    <property type="entry name" value="Perm_prefix_1"/>
</dbReference>
<feature type="transmembrane region" description="Helical" evidence="7">
    <location>
        <begin position="470"/>
        <end position="491"/>
    </location>
</feature>
<dbReference type="GO" id="GO:0005886">
    <property type="term" value="C:plasma membrane"/>
    <property type="evidence" value="ECO:0007669"/>
    <property type="project" value="UniProtKB-SubCell"/>
</dbReference>
<feature type="transmembrane region" description="Helical" evidence="7">
    <location>
        <begin position="100"/>
        <end position="122"/>
    </location>
</feature>
<name>A0AA37V2U1_9BACT</name>
<dbReference type="Pfam" id="PF02687">
    <property type="entry name" value="FtsX"/>
    <property type="match status" value="2"/>
</dbReference>
<feature type="transmembrane region" description="Helical" evidence="7">
    <location>
        <begin position="784"/>
        <end position="810"/>
    </location>
</feature>
<evidence type="ECO:0000313" key="10">
    <source>
        <dbReference type="EMBL" id="GLC28345.1"/>
    </source>
</evidence>
<proteinExistence type="inferred from homology"/>
<organism evidence="10 11">
    <name type="scientific">Roseisolibacter agri</name>
    <dbReference type="NCBI Taxonomy" id="2014610"/>
    <lineage>
        <taxon>Bacteria</taxon>
        <taxon>Pseudomonadati</taxon>
        <taxon>Gemmatimonadota</taxon>
        <taxon>Gemmatimonadia</taxon>
        <taxon>Gemmatimonadales</taxon>
        <taxon>Gemmatimonadaceae</taxon>
        <taxon>Roseisolibacter</taxon>
    </lineage>
</organism>
<dbReference type="GO" id="GO:0022857">
    <property type="term" value="F:transmembrane transporter activity"/>
    <property type="evidence" value="ECO:0007669"/>
    <property type="project" value="TreeGrafter"/>
</dbReference>
<feature type="transmembrane region" description="Helical" evidence="7">
    <location>
        <begin position="831"/>
        <end position="853"/>
    </location>
</feature>
<dbReference type="AlphaFoldDB" id="A0AA37V2U1"/>
<gene>
    <name evidence="10" type="ORF">rosag_48580</name>
</gene>
<dbReference type="EMBL" id="BRXS01000009">
    <property type="protein sequence ID" value="GLC28345.1"/>
    <property type="molecule type" value="Genomic_DNA"/>
</dbReference>
<sequence>MSVVDAMRYRLGVLRRALFDRQGWRREMDEELGFHLALEEMQQRHAGATPDDARRAALRRLGDPRRVRERLVDASGISAVDALRQDVRFAVRTLRARPGFTLVAVLTLAIGLGANVAIYSAVDALLLRQLPFAAPHELMQVSLTRPARGDRPARDDAPWSYPKFRVLRDAQTVFRDLTLYQGMPYTIRVGAGEPERVRGELVDSRYLPTLGIVPLVGRNLAPEEDRAADGPRVALISETLWRTRFDADPAAIGRALTVAGQPYTVVGVLPAGFRGLSGEADVLVPILSQSSAEIEEPWSHGYTLVARRRPGVSEAEAAAAVETLGARVDAAYPDPGGGGAWHDGAAARPLDATRVDPTLRRALFVLSGAVGLVLLITCANVANLLLVRAAGRRREIAVRLAIGAGRGRLVRQLLTESVLLALLGGAAGVLVAWWGVHALAAIDPAQSLRLASYSDLRMVSFAGIRLDRSALAFAAALALGTGVLFGLVPALQATRPSLTGALKDGAPGGGRPGQRAATRTVFAVAEVALALVLLAGSGLMLRSLGKLLDVDPGMRPERMLTLRFDPRAVTERDSFPAVFDRVLARVGALPGVTGVTLQDCPPLNGGCNGTALVRRDRPAPRDGEEGPDVGVHWITPEWPRVMGVPLQRGRAFTAADRRGARKVVLVSARTAQTFWPGEDPIGKPVSVGQGGFWNDTATVVGVVGDVRYGTLDSLPRPDVYLPYAQSPNGRAMLFVRTAGDPLAQVGAVRRALLDAAPGSPAFDVRTMEDRVGAMMAFQRFGATLLALFAAVALVLATLGVYGVVSFAVAQRTREIGVRVALGATRRDVVRLVVRGGVAIAVAGAAIGLVAALAATRVLRSLLFDVAPSDPATFAAIVALLGGAVVLASWLPARRAAGVAPTEALREA</sequence>
<evidence type="ECO:0008006" key="12">
    <source>
        <dbReference type="Google" id="ProtNLM"/>
    </source>
</evidence>
<evidence type="ECO:0000259" key="9">
    <source>
        <dbReference type="Pfam" id="PF12704"/>
    </source>
</evidence>
<dbReference type="InterPro" id="IPR050250">
    <property type="entry name" value="Macrolide_Exporter_MacB"/>
</dbReference>
<accession>A0AA37V2U1</accession>
<feature type="transmembrane region" description="Helical" evidence="7">
    <location>
        <begin position="873"/>
        <end position="892"/>
    </location>
</feature>